<dbReference type="PANTHER" id="PTHR30620:SF16">
    <property type="entry name" value="LYSOSOMAL BETA GLUCOSIDASE"/>
    <property type="match status" value="1"/>
</dbReference>
<organism evidence="9 10">
    <name type="scientific">Rhodonellum ikkaensis</name>
    <dbReference type="NCBI Taxonomy" id="336829"/>
    <lineage>
        <taxon>Bacteria</taxon>
        <taxon>Pseudomonadati</taxon>
        <taxon>Bacteroidota</taxon>
        <taxon>Cytophagia</taxon>
        <taxon>Cytophagales</taxon>
        <taxon>Cytophagaceae</taxon>
        <taxon>Rhodonellum</taxon>
    </lineage>
</organism>
<dbReference type="InterPro" id="IPR051915">
    <property type="entry name" value="Cellulose_Degrad_GH3"/>
</dbReference>
<keyword evidence="5" id="KW-0378">Hydrolase</keyword>
<keyword evidence="6" id="KW-0326">Glycosidase</keyword>
<dbReference type="Proteomes" id="UP000199663">
    <property type="component" value="Unassembled WGS sequence"/>
</dbReference>
<dbReference type="PANTHER" id="PTHR30620">
    <property type="entry name" value="PERIPLASMIC BETA-GLUCOSIDASE-RELATED"/>
    <property type="match status" value="1"/>
</dbReference>
<dbReference type="Gene3D" id="3.20.20.300">
    <property type="entry name" value="Glycoside hydrolase, family 3, N-terminal domain"/>
    <property type="match status" value="1"/>
</dbReference>
<dbReference type="Pfam" id="PF00933">
    <property type="entry name" value="Glyco_hydro_3"/>
    <property type="match status" value="1"/>
</dbReference>
<comment type="catalytic activity">
    <reaction evidence="1">
        <text>Hydrolysis of terminal, non-reducing beta-D-glucosyl residues with release of beta-D-glucose.</text>
        <dbReference type="EC" id="3.2.1.21"/>
    </reaction>
</comment>
<dbReference type="Pfam" id="PF01915">
    <property type="entry name" value="Glyco_hydro_3_C"/>
    <property type="match status" value="1"/>
</dbReference>
<keyword evidence="10" id="KW-1185">Reference proteome</keyword>
<dbReference type="EC" id="3.2.1.21" evidence="3"/>
<evidence type="ECO:0000256" key="6">
    <source>
        <dbReference type="ARBA" id="ARBA00023295"/>
    </source>
</evidence>
<dbReference type="SUPFAM" id="SSF52279">
    <property type="entry name" value="Beta-D-glucan exohydrolase, C-terminal domain"/>
    <property type="match status" value="1"/>
</dbReference>
<dbReference type="InterPro" id="IPR036881">
    <property type="entry name" value="Glyco_hydro_3_C_sf"/>
</dbReference>
<accession>A0A1H3U670</accession>
<keyword evidence="4" id="KW-0732">Signal</keyword>
<comment type="similarity">
    <text evidence="2">Belongs to the glycosyl hydrolase 3 family.</text>
</comment>
<dbReference type="InterPro" id="IPR002772">
    <property type="entry name" value="Glyco_hydro_3_C"/>
</dbReference>
<evidence type="ECO:0000259" key="7">
    <source>
        <dbReference type="Pfam" id="PF00933"/>
    </source>
</evidence>
<dbReference type="PRINTS" id="PR00133">
    <property type="entry name" value="GLHYDRLASE3"/>
</dbReference>
<evidence type="ECO:0000256" key="2">
    <source>
        <dbReference type="ARBA" id="ARBA00005336"/>
    </source>
</evidence>
<evidence type="ECO:0000256" key="5">
    <source>
        <dbReference type="ARBA" id="ARBA00022801"/>
    </source>
</evidence>
<name>A0A1H3U670_9BACT</name>
<comment type="caution">
    <text evidence="9">The sequence shown here is derived from an EMBL/GenBank/DDBJ whole genome shotgun (WGS) entry which is preliminary data.</text>
</comment>
<reference evidence="9 10" key="1">
    <citation type="submission" date="2016-10" db="EMBL/GenBank/DDBJ databases">
        <authorList>
            <person name="Varghese N."/>
            <person name="Submissions S."/>
        </authorList>
    </citation>
    <scope>NUCLEOTIDE SEQUENCE [LARGE SCALE GENOMIC DNA]</scope>
    <source>
        <strain evidence="9 10">DSM 17997</strain>
    </source>
</reference>
<evidence type="ECO:0000256" key="1">
    <source>
        <dbReference type="ARBA" id="ARBA00000448"/>
    </source>
</evidence>
<feature type="domain" description="Glycoside hydrolase family 3 C-terminal" evidence="8">
    <location>
        <begin position="509"/>
        <end position="693"/>
    </location>
</feature>
<dbReference type="SUPFAM" id="SSF51445">
    <property type="entry name" value="(Trans)glycosidases"/>
    <property type="match status" value="1"/>
</dbReference>
<evidence type="ECO:0000256" key="3">
    <source>
        <dbReference type="ARBA" id="ARBA00012744"/>
    </source>
</evidence>
<evidence type="ECO:0000259" key="8">
    <source>
        <dbReference type="Pfam" id="PF01915"/>
    </source>
</evidence>
<feature type="domain" description="Glycoside hydrolase family 3 N-terminal" evidence="7">
    <location>
        <begin position="157"/>
        <end position="469"/>
    </location>
</feature>
<sequence>MFLKSIKKNLISFRKLHINAIMDKLKIKKTLIVTLLFIFSLGNAIAQQFAQIKLGYRNVELMEKEGFLFKDLNKNGKIDGYEDWRLPVEDRISDLIQRMTLEEKIGFMLISTTRLAGDFSFEQGAPKAEISKGFNEKDLVQEMNMFTRKPLPYPMMMAAGTTKGITELHLRHLILRANTSTKIMAEWSNNLQELCENSRLGIPAIVASNPRNHITVDASIGLSQGTTVFSKWPGELGLAAMRDLPLTREFAEIARQEWAAVGLRKGYQYMADLATEPRWQRNEGTFGEDADLAADMIREVVLGFQGEKLGLGSVALTTKHFPGGGPQVAGHDPHFVWGQDQHYPGNMFEYHLKPFQAAIDAGTSSIMPYYAKPIGTEYEEVAFAYNKAIIKDLLRDKMGFQGIVNSDTGPIEMMPWGVEELSIHQRYQRALESGVDLFSGTADPTLLLETVKNGLVSEARIDESIARLLKEKFLLGLFEDPFVDVAAAERIVGNADFQAKGDLAMRKSIVLLRNDNQTLPMAPKTKVYFESYYDNGRTDNPITVIQPTANHWALDFVGSKEEADLVILWLTPTFTSLFNSTDQPLSLKLSDCKIDVNHVNSITSTKPTVVLINYTSPWIIEEIYNENVKTVLATFGTSSDAILDIMTGKFSPTGKMPLTTPLSTQAVLENQSDVPGYLKPSGYALFKFGEGLSFD</sequence>
<dbReference type="InterPro" id="IPR017853">
    <property type="entry name" value="GH"/>
</dbReference>
<dbReference type="InterPro" id="IPR036962">
    <property type="entry name" value="Glyco_hydro_3_N_sf"/>
</dbReference>
<gene>
    <name evidence="9" type="ORF">SAMN05444412_1314</name>
</gene>
<evidence type="ECO:0000313" key="9">
    <source>
        <dbReference type="EMBL" id="SDZ57828.1"/>
    </source>
</evidence>
<protein>
    <recommendedName>
        <fullName evidence="3">beta-glucosidase</fullName>
        <ecNumber evidence="3">3.2.1.21</ecNumber>
    </recommendedName>
</protein>
<dbReference type="InterPro" id="IPR001764">
    <property type="entry name" value="Glyco_hydro_3_N"/>
</dbReference>
<dbReference type="EMBL" id="FNQC01000031">
    <property type="protein sequence ID" value="SDZ57828.1"/>
    <property type="molecule type" value="Genomic_DNA"/>
</dbReference>
<evidence type="ECO:0000256" key="4">
    <source>
        <dbReference type="ARBA" id="ARBA00022729"/>
    </source>
</evidence>
<proteinExistence type="inferred from homology"/>
<dbReference type="Gene3D" id="3.40.50.1700">
    <property type="entry name" value="Glycoside hydrolase family 3 C-terminal domain"/>
    <property type="match status" value="1"/>
</dbReference>
<evidence type="ECO:0000313" key="10">
    <source>
        <dbReference type="Proteomes" id="UP000199663"/>
    </source>
</evidence>